<reference evidence="1 2" key="1">
    <citation type="submission" date="2023-03" db="EMBL/GenBank/DDBJ databases">
        <title>Bacillus Genome Sequencing.</title>
        <authorList>
            <person name="Dunlap C."/>
        </authorList>
    </citation>
    <scope>NUCLEOTIDE SEQUENCE [LARGE SCALE GENOMIC DNA]</scope>
    <source>
        <strain evidence="1 2">NRS-52</strain>
    </source>
</reference>
<dbReference type="RefSeq" id="WP_328277143.1">
    <property type="nucleotide sequence ID" value="NZ_JARTLD010000024.1"/>
</dbReference>
<organism evidence="1 2">
    <name type="scientific">Paenibacillus chibensis</name>
    <dbReference type="NCBI Taxonomy" id="59846"/>
    <lineage>
        <taxon>Bacteria</taxon>
        <taxon>Bacillati</taxon>
        <taxon>Bacillota</taxon>
        <taxon>Bacilli</taxon>
        <taxon>Bacillales</taxon>
        <taxon>Paenibacillaceae</taxon>
        <taxon>Paenibacillus</taxon>
    </lineage>
</organism>
<dbReference type="EMBL" id="JARTLD010000024">
    <property type="protein sequence ID" value="MED5017439.1"/>
    <property type="molecule type" value="Genomic_DNA"/>
</dbReference>
<proteinExistence type="predicted"/>
<name>A0ABU6PRD0_9BACL</name>
<protein>
    <submittedName>
        <fullName evidence="1">Uncharacterized protein</fullName>
    </submittedName>
</protein>
<evidence type="ECO:0000313" key="2">
    <source>
        <dbReference type="Proteomes" id="UP001343257"/>
    </source>
</evidence>
<comment type="caution">
    <text evidence="1">The sequence shown here is derived from an EMBL/GenBank/DDBJ whole genome shotgun (WGS) entry which is preliminary data.</text>
</comment>
<keyword evidence="2" id="KW-1185">Reference proteome</keyword>
<sequence>MVHEYNIKPIAHVRLLNGQKRKSCTKDLLTDSYYCFSYKAKEDSDIAGTFLCGTYAANHFLELIQLPRLMVFDPLVSENVGTRKSNGTNRDRGLNDTWHPTAKQLFNAINLIVICWEQVPGGVLQKIKDEIEKNKNREPLPGQIKAINTIISRDRKNRTLQQMLDDLRRNNNMIRDFHFNLLNESLIKNKVEPSFFGY</sequence>
<accession>A0ABU6PRD0</accession>
<dbReference type="Proteomes" id="UP001343257">
    <property type="component" value="Unassembled WGS sequence"/>
</dbReference>
<evidence type="ECO:0000313" key="1">
    <source>
        <dbReference type="EMBL" id="MED5017439.1"/>
    </source>
</evidence>
<gene>
    <name evidence="1" type="ORF">P9847_08965</name>
</gene>